<gene>
    <name evidence="2" type="ORF">KCU98_g3497</name>
</gene>
<feature type="non-terminal residue" evidence="2">
    <location>
        <position position="256"/>
    </location>
</feature>
<name>A0A9P8JXG2_AURME</name>
<dbReference type="EMBL" id="JAHFXS010000244">
    <property type="protein sequence ID" value="KAG9987212.1"/>
    <property type="molecule type" value="Genomic_DNA"/>
</dbReference>
<protein>
    <submittedName>
        <fullName evidence="2">Uncharacterized protein</fullName>
    </submittedName>
</protein>
<keyword evidence="3" id="KW-1185">Reference proteome</keyword>
<sequence>MSENPQQNRLAASETTNSPQLILLYTLCAAFIFLPRLNTHLNTPVTASLVSHLIIAVGFFSTLIFLAIDSLYIVSKLLSILLEWLLLQSSSDTRVAEYVGTQWRSSRSQEGRFWAKLVISVIAGIWLTWKLFFNSTRAEAKGWEAAKRNIAAKREAQKVAAAEQGGMTRDTDYGPAWLWATCALAYAIAIFDSKEWVESMLRGGVKVERTTEWDWACLWAPMLIAGLVGLARWGWTVATKTRGIDVRDSAKKDLGP</sequence>
<dbReference type="Proteomes" id="UP000729357">
    <property type="component" value="Unassembled WGS sequence"/>
</dbReference>
<dbReference type="AlphaFoldDB" id="A0A9P8JXG2"/>
<evidence type="ECO:0000313" key="2">
    <source>
        <dbReference type="EMBL" id="KAG9987212.1"/>
    </source>
</evidence>
<evidence type="ECO:0000313" key="3">
    <source>
        <dbReference type="Proteomes" id="UP000729357"/>
    </source>
</evidence>
<proteinExistence type="predicted"/>
<feature type="transmembrane region" description="Helical" evidence="1">
    <location>
        <begin position="21"/>
        <end position="37"/>
    </location>
</feature>
<evidence type="ECO:0000256" key="1">
    <source>
        <dbReference type="SAM" id="Phobius"/>
    </source>
</evidence>
<feature type="transmembrane region" description="Helical" evidence="1">
    <location>
        <begin position="49"/>
        <end position="74"/>
    </location>
</feature>
<keyword evidence="1" id="KW-0472">Membrane</keyword>
<organism evidence="2 3">
    <name type="scientific">Aureobasidium melanogenum</name>
    <name type="common">Aureobasidium pullulans var. melanogenum</name>
    <dbReference type="NCBI Taxonomy" id="46634"/>
    <lineage>
        <taxon>Eukaryota</taxon>
        <taxon>Fungi</taxon>
        <taxon>Dikarya</taxon>
        <taxon>Ascomycota</taxon>
        <taxon>Pezizomycotina</taxon>
        <taxon>Dothideomycetes</taxon>
        <taxon>Dothideomycetidae</taxon>
        <taxon>Dothideales</taxon>
        <taxon>Saccotheciaceae</taxon>
        <taxon>Aureobasidium</taxon>
    </lineage>
</organism>
<keyword evidence="1" id="KW-1133">Transmembrane helix</keyword>
<accession>A0A9P8JXG2</accession>
<comment type="caution">
    <text evidence="2">The sequence shown here is derived from an EMBL/GenBank/DDBJ whole genome shotgun (WGS) entry which is preliminary data.</text>
</comment>
<feature type="transmembrane region" description="Helical" evidence="1">
    <location>
        <begin position="176"/>
        <end position="192"/>
    </location>
</feature>
<keyword evidence="1" id="KW-0812">Transmembrane</keyword>
<feature type="transmembrane region" description="Helical" evidence="1">
    <location>
        <begin position="213"/>
        <end position="235"/>
    </location>
</feature>
<reference evidence="2" key="1">
    <citation type="journal article" date="2021" name="J Fungi (Basel)">
        <title>Virulence traits and population genomics of the black yeast Aureobasidium melanogenum.</title>
        <authorList>
            <person name="Cernosa A."/>
            <person name="Sun X."/>
            <person name="Gostincar C."/>
            <person name="Fang C."/>
            <person name="Gunde-Cimerman N."/>
            <person name="Song Z."/>
        </authorList>
    </citation>
    <scope>NUCLEOTIDE SEQUENCE</scope>
    <source>
        <strain evidence="2">EXF-9298</strain>
    </source>
</reference>
<reference evidence="2" key="2">
    <citation type="submission" date="2021-08" db="EMBL/GenBank/DDBJ databases">
        <authorList>
            <person name="Gostincar C."/>
            <person name="Sun X."/>
            <person name="Song Z."/>
            <person name="Gunde-Cimerman N."/>
        </authorList>
    </citation>
    <scope>NUCLEOTIDE SEQUENCE</scope>
    <source>
        <strain evidence="2">EXF-9298</strain>
    </source>
</reference>